<feature type="domain" description="Tyr recombinase" evidence="5">
    <location>
        <begin position="101"/>
        <end position="309"/>
    </location>
</feature>
<evidence type="ECO:0000256" key="1">
    <source>
        <dbReference type="ARBA" id="ARBA00008857"/>
    </source>
</evidence>
<keyword evidence="2 4" id="KW-0238">DNA-binding</keyword>
<dbReference type="InterPro" id="IPR013762">
    <property type="entry name" value="Integrase-like_cat_sf"/>
</dbReference>
<dbReference type="Pfam" id="PF00589">
    <property type="entry name" value="Phage_integrase"/>
    <property type="match status" value="1"/>
</dbReference>
<accession>A0ABY6SUA6</accession>
<dbReference type="RefSeq" id="WP_125148826.1">
    <property type="nucleotide sequence ID" value="NZ_UYIN01000008.1"/>
</dbReference>
<comment type="similarity">
    <text evidence="1">Belongs to the 'phage' integrase family.</text>
</comment>
<evidence type="ECO:0000256" key="4">
    <source>
        <dbReference type="PROSITE-ProRule" id="PRU01248"/>
    </source>
</evidence>
<dbReference type="InterPro" id="IPR011010">
    <property type="entry name" value="DNA_brk_join_enz"/>
</dbReference>
<evidence type="ECO:0000259" key="5">
    <source>
        <dbReference type="PROSITE" id="PS51898"/>
    </source>
</evidence>
<feature type="domain" description="Core-binding (CB)" evidence="6">
    <location>
        <begin position="1"/>
        <end position="71"/>
    </location>
</feature>
<proteinExistence type="inferred from homology"/>
<dbReference type="Pfam" id="PF13102">
    <property type="entry name" value="Phage_int_SAM_5"/>
    <property type="match status" value="1"/>
</dbReference>
<evidence type="ECO:0000256" key="3">
    <source>
        <dbReference type="ARBA" id="ARBA00023172"/>
    </source>
</evidence>
<dbReference type="InterPro" id="IPR010998">
    <property type="entry name" value="Integrase_recombinase_N"/>
</dbReference>
<dbReference type="CDD" id="cd01189">
    <property type="entry name" value="INT_ICEBs1_C_like"/>
    <property type="match status" value="1"/>
</dbReference>
<name>A0ABY6SUA6_9CLOT</name>
<gene>
    <name evidence="7" type="primary">Int-Tn_3</name>
    <name evidence="7" type="ORF">NCTC10913_02514</name>
</gene>
<dbReference type="PANTHER" id="PTHR30349:SF64">
    <property type="entry name" value="PROPHAGE INTEGRASE INTD-RELATED"/>
    <property type="match status" value="1"/>
</dbReference>
<evidence type="ECO:0000256" key="2">
    <source>
        <dbReference type="ARBA" id="ARBA00023125"/>
    </source>
</evidence>
<dbReference type="InterPro" id="IPR050090">
    <property type="entry name" value="Tyrosine_recombinase_XerCD"/>
</dbReference>
<dbReference type="EMBL" id="UYIN01000008">
    <property type="protein sequence ID" value="VDG72171.1"/>
    <property type="molecule type" value="Genomic_DNA"/>
</dbReference>
<evidence type="ECO:0000313" key="7">
    <source>
        <dbReference type="EMBL" id="VDG72171.1"/>
    </source>
</evidence>
<dbReference type="PANTHER" id="PTHR30349">
    <property type="entry name" value="PHAGE INTEGRASE-RELATED"/>
    <property type="match status" value="1"/>
</dbReference>
<dbReference type="SUPFAM" id="SSF56349">
    <property type="entry name" value="DNA breaking-rejoining enzymes"/>
    <property type="match status" value="1"/>
</dbReference>
<keyword evidence="8" id="KW-1185">Reference proteome</keyword>
<dbReference type="PROSITE" id="PS51900">
    <property type="entry name" value="CB"/>
    <property type="match status" value="1"/>
</dbReference>
<comment type="caution">
    <text evidence="7">The sequence shown here is derived from an EMBL/GenBank/DDBJ whole genome shotgun (WGS) entry which is preliminary data.</text>
</comment>
<dbReference type="Gene3D" id="1.10.150.130">
    <property type="match status" value="1"/>
</dbReference>
<evidence type="ECO:0000259" key="6">
    <source>
        <dbReference type="PROSITE" id="PS51900"/>
    </source>
</evidence>
<keyword evidence="3" id="KW-0233">DNA recombination</keyword>
<dbReference type="Gene3D" id="1.10.443.10">
    <property type="entry name" value="Intergrase catalytic core"/>
    <property type="match status" value="1"/>
</dbReference>
<dbReference type="InterPro" id="IPR044068">
    <property type="entry name" value="CB"/>
</dbReference>
<dbReference type="InterPro" id="IPR025269">
    <property type="entry name" value="SAM-like_dom"/>
</dbReference>
<dbReference type="Proteomes" id="UP000277570">
    <property type="component" value="Unassembled WGS sequence"/>
</dbReference>
<dbReference type="PROSITE" id="PS51898">
    <property type="entry name" value="TYR_RECOMBINASE"/>
    <property type="match status" value="1"/>
</dbReference>
<sequence length="315" mass="36322">MSVNIKTSSVSRYTGIYSKYFENCPISHLKINDLKPIDIQRYYNSLHKKGISSNVIKNSNKLLKQYLNYAVDCGYIVNNPCSGKKVVIPKDNVYKDTDDINKLPVFSKEDLNKILSQKEDTKIIYISLISLGTGMRRGEILGLKESDIDYKNKEIHIRRTITTTYVYDDDGNKHKETFLENTKTRSSVRDIPLPESLIPIFKAAIALKKKESLKCGDSYNMVNKHMIFLSENGEFIDAGNIDKSWIYFLKRCKVPHLKFHALRHTYATMQFENNIRIETVSKLLGHSTIEMTANTYTHVLKKEKQKAVDLMELFS</sequence>
<organism evidence="7 8">
    <name type="scientific">Clostridium carnis</name>
    <dbReference type="NCBI Taxonomy" id="1530"/>
    <lineage>
        <taxon>Bacteria</taxon>
        <taxon>Bacillati</taxon>
        <taxon>Bacillota</taxon>
        <taxon>Clostridia</taxon>
        <taxon>Eubacteriales</taxon>
        <taxon>Clostridiaceae</taxon>
        <taxon>Clostridium</taxon>
    </lineage>
</organism>
<reference evidence="7 8" key="1">
    <citation type="submission" date="2018-11" db="EMBL/GenBank/DDBJ databases">
        <authorList>
            <consortium name="Pathogen Informatics"/>
        </authorList>
    </citation>
    <scope>NUCLEOTIDE SEQUENCE [LARGE SCALE GENOMIC DNA]</scope>
    <source>
        <strain evidence="7 8">NCTC10913</strain>
    </source>
</reference>
<dbReference type="InterPro" id="IPR002104">
    <property type="entry name" value="Integrase_catalytic"/>
</dbReference>
<evidence type="ECO:0000313" key="8">
    <source>
        <dbReference type="Proteomes" id="UP000277570"/>
    </source>
</evidence>
<protein>
    <submittedName>
        <fullName evidence="7">Tyrosine recombinase XerC-like protein</fullName>
    </submittedName>
</protein>